<evidence type="ECO:0000256" key="2">
    <source>
        <dbReference type="SAM" id="SignalP"/>
    </source>
</evidence>
<dbReference type="EMBL" id="QFFF01000001">
    <property type="protein sequence ID" value="PWG02907.1"/>
    <property type="molecule type" value="Genomic_DNA"/>
</dbReference>
<keyword evidence="4" id="KW-1185">Reference proteome</keyword>
<accession>A0A2U2J3K3</accession>
<comment type="caution">
    <text evidence="3">The sequence shown here is derived from an EMBL/GenBank/DDBJ whole genome shotgun (WGS) entry which is preliminary data.</text>
</comment>
<dbReference type="Proteomes" id="UP000245916">
    <property type="component" value="Unassembled WGS sequence"/>
</dbReference>
<evidence type="ECO:0000256" key="1">
    <source>
        <dbReference type="SAM" id="Coils"/>
    </source>
</evidence>
<sequence length="98" mass="9956">MRTMIIAGLGAATLALAACGGQGDDSLGDNAADAAENRADILEDMADNAATDAEADALEQQADVVEDMGEAREEAIDEADVNADAMTPNEQEAAVNGM</sequence>
<feature type="chain" id="PRO_5015725378" evidence="2">
    <location>
        <begin position="18"/>
        <end position="98"/>
    </location>
</feature>
<feature type="coiled-coil region" evidence="1">
    <location>
        <begin position="32"/>
        <end position="68"/>
    </location>
</feature>
<name>A0A2U2J3K3_9SPHN</name>
<keyword evidence="2" id="KW-0732">Signal</keyword>
<organism evidence="3 4">
    <name type="scientific">Allosphingosinicella humi</name>
    <dbReference type="NCBI Taxonomy" id="2068657"/>
    <lineage>
        <taxon>Bacteria</taxon>
        <taxon>Pseudomonadati</taxon>
        <taxon>Pseudomonadota</taxon>
        <taxon>Alphaproteobacteria</taxon>
        <taxon>Sphingomonadales</taxon>
        <taxon>Sphingomonadaceae</taxon>
        <taxon>Allosphingosinicella</taxon>
    </lineage>
</organism>
<evidence type="ECO:0000313" key="3">
    <source>
        <dbReference type="EMBL" id="PWG02907.1"/>
    </source>
</evidence>
<dbReference type="PROSITE" id="PS51257">
    <property type="entry name" value="PROKAR_LIPOPROTEIN"/>
    <property type="match status" value="1"/>
</dbReference>
<keyword evidence="1" id="KW-0175">Coiled coil</keyword>
<dbReference type="RefSeq" id="WP_109271045.1">
    <property type="nucleotide sequence ID" value="NZ_QFFF01000001.1"/>
</dbReference>
<evidence type="ECO:0000313" key="4">
    <source>
        <dbReference type="Proteomes" id="UP000245916"/>
    </source>
</evidence>
<feature type="signal peptide" evidence="2">
    <location>
        <begin position="1"/>
        <end position="17"/>
    </location>
</feature>
<proteinExistence type="predicted"/>
<gene>
    <name evidence="3" type="ORF">DF286_08520</name>
</gene>
<protein>
    <submittedName>
        <fullName evidence="3">Uncharacterized protein</fullName>
    </submittedName>
</protein>
<reference evidence="3 4" key="1">
    <citation type="submission" date="2018-05" db="EMBL/GenBank/DDBJ databases">
        <title>Genome of Sphingosinicella humi QZX222.</title>
        <authorList>
            <person name="Qiao Z."/>
            <person name="Wang G."/>
        </authorList>
    </citation>
    <scope>NUCLEOTIDE SEQUENCE [LARGE SCALE GENOMIC DNA]</scope>
    <source>
        <strain evidence="3 4">QZX222</strain>
    </source>
</reference>
<dbReference type="AlphaFoldDB" id="A0A2U2J3K3"/>